<feature type="compositionally biased region" description="Acidic residues" evidence="1">
    <location>
        <begin position="22"/>
        <end position="33"/>
    </location>
</feature>
<dbReference type="Proteomes" id="UP000095597">
    <property type="component" value="Unassembled WGS sequence"/>
</dbReference>
<dbReference type="EMBL" id="CYXO01000002">
    <property type="protein sequence ID" value="CUM77037.1"/>
    <property type="molecule type" value="Genomic_DNA"/>
</dbReference>
<evidence type="ECO:0000256" key="2">
    <source>
        <dbReference type="SAM" id="Phobius"/>
    </source>
</evidence>
<organism evidence="3 4">
    <name type="scientific">Dorea longicatena</name>
    <dbReference type="NCBI Taxonomy" id="88431"/>
    <lineage>
        <taxon>Bacteria</taxon>
        <taxon>Bacillati</taxon>
        <taxon>Bacillota</taxon>
        <taxon>Clostridia</taxon>
        <taxon>Lachnospirales</taxon>
        <taxon>Lachnospiraceae</taxon>
        <taxon>Dorea</taxon>
    </lineage>
</organism>
<dbReference type="AlphaFoldDB" id="A0A173RGW5"/>
<feature type="region of interest" description="Disordered" evidence="1">
    <location>
        <begin position="1"/>
        <end position="144"/>
    </location>
</feature>
<dbReference type="RefSeq" id="WP_055213526.1">
    <property type="nucleotide sequence ID" value="NZ_CYXO01000002.1"/>
</dbReference>
<accession>A0A173RGW5</accession>
<evidence type="ECO:0000313" key="3">
    <source>
        <dbReference type="EMBL" id="CUM77037.1"/>
    </source>
</evidence>
<keyword evidence="2" id="KW-0812">Transmembrane</keyword>
<name>A0A173RGW5_9FIRM</name>
<reference evidence="3 4" key="1">
    <citation type="submission" date="2015-09" db="EMBL/GenBank/DDBJ databases">
        <authorList>
            <consortium name="Pathogen Informatics"/>
        </authorList>
    </citation>
    <scope>NUCLEOTIDE SEQUENCE [LARGE SCALE GENOMIC DNA]</scope>
    <source>
        <strain evidence="3 4">2789STDY5834961</strain>
    </source>
</reference>
<keyword evidence="2" id="KW-1133">Transmembrane helix</keyword>
<proteinExistence type="predicted"/>
<feature type="compositionally biased region" description="Low complexity" evidence="1">
    <location>
        <begin position="1"/>
        <end position="10"/>
    </location>
</feature>
<feature type="compositionally biased region" description="Basic and acidic residues" evidence="1">
    <location>
        <begin position="129"/>
        <end position="143"/>
    </location>
</feature>
<feature type="compositionally biased region" description="Acidic residues" evidence="1">
    <location>
        <begin position="115"/>
        <end position="127"/>
    </location>
</feature>
<feature type="compositionally biased region" description="Acidic residues" evidence="1">
    <location>
        <begin position="44"/>
        <end position="73"/>
    </location>
</feature>
<feature type="compositionally biased region" description="Low complexity" evidence="1">
    <location>
        <begin position="74"/>
        <end position="90"/>
    </location>
</feature>
<protein>
    <submittedName>
        <fullName evidence="3">Uncharacterized protein</fullName>
    </submittedName>
</protein>
<sequence length="303" mass="33259">MAQNAANIEQEAAKEEAMLAAMEEELPTDEELEAQLYGDGFVGFEDDDDDYDDDYEDDGYEDDGLDESEEDMTAEAMAESDAASAMADASNPPELDEPAVLAEKPALQPEKPVPDSEEPEQIDEQPDIPEQHGDPQEAPRISDEDAGQIVASAKELAGKIDLLMTRQEKLFNDQLLLKDQIDDILASQEKCSERMFDSAERIRKGDIALRTSLRKGTLSVLQDSQEHAEKAISELSAAVRDNINAIGEESAAHINALQIESTKRVQSMIKATRPQRFASCLKYGAAMTAFALVAMVVAKMILF</sequence>
<feature type="transmembrane region" description="Helical" evidence="2">
    <location>
        <begin position="283"/>
        <end position="302"/>
    </location>
</feature>
<keyword evidence="2" id="KW-0472">Membrane</keyword>
<gene>
    <name evidence="3" type="ORF">ERS852573_00456</name>
</gene>
<evidence type="ECO:0000313" key="4">
    <source>
        <dbReference type="Proteomes" id="UP000095597"/>
    </source>
</evidence>
<evidence type="ECO:0000256" key="1">
    <source>
        <dbReference type="SAM" id="MobiDB-lite"/>
    </source>
</evidence>